<protein>
    <recommendedName>
        <fullName evidence="11 12">4-hydroxybenzoate octaprenyltransferase</fullName>
        <ecNumber evidence="11 12">2.5.1.39</ecNumber>
    </recommendedName>
    <alternativeName>
        <fullName evidence="11">4-HB polyprenyltransferase</fullName>
    </alternativeName>
</protein>
<feature type="transmembrane region" description="Helical" evidence="11">
    <location>
        <begin position="34"/>
        <end position="50"/>
    </location>
</feature>
<reference evidence="13" key="1">
    <citation type="submission" date="2019-02" db="EMBL/GenBank/DDBJ databases">
        <title>A novel Candidatus Liberibacter species associated with the New Zealand native fuchsia psyllid, Ctenarytaina fuchsiae.</title>
        <authorList>
            <person name="Thompson S.M."/>
            <person name="Jorgensen N."/>
            <person name="David C."/>
            <person name="Bulman S.R."/>
            <person name="Smith G.R."/>
        </authorList>
    </citation>
    <scope>NUCLEOTIDE SEQUENCE</scope>
    <source>
        <strain evidence="13">Oxford</strain>
    </source>
</reference>
<evidence type="ECO:0000256" key="9">
    <source>
        <dbReference type="ARBA" id="ARBA00022989"/>
    </source>
</evidence>
<evidence type="ECO:0000256" key="12">
    <source>
        <dbReference type="NCBIfam" id="TIGR01474"/>
    </source>
</evidence>
<accession>A0A937DM00</accession>
<feature type="transmembrane region" description="Helical" evidence="11">
    <location>
        <begin position="230"/>
        <end position="249"/>
    </location>
</feature>
<feature type="transmembrane region" description="Helical" evidence="11">
    <location>
        <begin position="285"/>
        <end position="305"/>
    </location>
</feature>
<keyword evidence="4 11" id="KW-1003">Cell membrane</keyword>
<evidence type="ECO:0000256" key="3">
    <source>
        <dbReference type="ARBA" id="ARBA00005985"/>
    </source>
</evidence>
<evidence type="ECO:0000256" key="8">
    <source>
        <dbReference type="ARBA" id="ARBA00022692"/>
    </source>
</evidence>
<evidence type="ECO:0000256" key="5">
    <source>
        <dbReference type="ARBA" id="ARBA00022519"/>
    </source>
</evidence>
<evidence type="ECO:0000256" key="11">
    <source>
        <dbReference type="HAMAP-Rule" id="MF_01635"/>
    </source>
</evidence>
<proteinExistence type="inferred from homology"/>
<organism evidence="13 14">
    <name type="scientific">Candidatus Liberibacter ctenarytainae</name>
    <dbReference type="NCBI Taxonomy" id="2020335"/>
    <lineage>
        <taxon>Bacteria</taxon>
        <taxon>Pseudomonadati</taxon>
        <taxon>Pseudomonadota</taxon>
        <taxon>Alphaproteobacteria</taxon>
        <taxon>Hyphomicrobiales</taxon>
        <taxon>Rhizobiaceae</taxon>
        <taxon>Liberibacter</taxon>
    </lineage>
</organism>
<dbReference type="InterPro" id="IPR006370">
    <property type="entry name" value="HB_polyprenyltransferase-like"/>
</dbReference>
<dbReference type="HAMAP" id="MF_01635">
    <property type="entry name" value="UbiA"/>
    <property type="match status" value="1"/>
</dbReference>
<dbReference type="Gene3D" id="1.20.120.1780">
    <property type="entry name" value="UbiA prenyltransferase"/>
    <property type="match status" value="1"/>
</dbReference>
<feature type="transmembrane region" description="Helical" evidence="11">
    <location>
        <begin position="158"/>
        <end position="175"/>
    </location>
</feature>
<dbReference type="EC" id="2.5.1.39" evidence="11 12"/>
<dbReference type="FunFam" id="1.20.120.1780:FF:000001">
    <property type="entry name" value="4-hydroxybenzoate octaprenyltransferase"/>
    <property type="match status" value="1"/>
</dbReference>
<dbReference type="Pfam" id="PF01040">
    <property type="entry name" value="UbiA"/>
    <property type="match status" value="1"/>
</dbReference>
<dbReference type="Proteomes" id="UP000736856">
    <property type="component" value="Unassembled WGS sequence"/>
</dbReference>
<comment type="similarity">
    <text evidence="3 11">Belongs to the UbiA prenyltransferase family.</text>
</comment>
<comment type="subcellular location">
    <subcellularLocation>
        <location evidence="11">Cell inner membrane</location>
        <topology evidence="11">Multi-pass membrane protein</topology>
    </subcellularLocation>
    <subcellularLocation>
        <location evidence="2">Membrane</location>
        <topology evidence="2">Multi-pass membrane protein</topology>
    </subcellularLocation>
</comment>
<feature type="transmembrane region" description="Helical" evidence="11">
    <location>
        <begin position="181"/>
        <end position="199"/>
    </location>
</feature>
<dbReference type="PANTHER" id="PTHR11048:SF28">
    <property type="entry name" value="4-HYDROXYBENZOATE POLYPRENYLTRANSFERASE, MITOCHONDRIAL"/>
    <property type="match status" value="1"/>
</dbReference>
<name>A0A937DM00_9HYPH</name>
<keyword evidence="9 11" id="KW-1133">Transmembrane helix</keyword>
<feature type="transmembrane region" description="Helical" evidence="11">
    <location>
        <begin position="133"/>
        <end position="151"/>
    </location>
</feature>
<evidence type="ECO:0000256" key="4">
    <source>
        <dbReference type="ARBA" id="ARBA00022475"/>
    </source>
</evidence>
<keyword evidence="7 11" id="KW-0831">Ubiquinone biosynthesis</keyword>
<evidence type="ECO:0000256" key="1">
    <source>
        <dbReference type="ARBA" id="ARBA00001946"/>
    </source>
</evidence>
<comment type="pathway">
    <text evidence="11">Cofactor biosynthesis; ubiquinone biosynthesis.</text>
</comment>
<keyword evidence="5 11" id="KW-0997">Cell inner membrane</keyword>
<keyword evidence="6 11" id="KW-0808">Transferase</keyword>
<comment type="function">
    <text evidence="11">Catalyzes the prenylation of para-hydroxybenzoate (PHB) with an all-trans polyprenyl group. Mediates the second step in the final reaction sequence of ubiquinone-8 (UQ-8) biosynthesis, which is the condensation of the polyisoprenoid side chain with PHB, generating the first membrane-bound Q intermediate 3-octaprenyl-4-hydroxybenzoate.</text>
</comment>
<evidence type="ECO:0000313" key="13">
    <source>
        <dbReference type="EMBL" id="MBL0848982.1"/>
    </source>
</evidence>
<comment type="cofactor">
    <cofactor evidence="1 11">
        <name>Mg(2+)</name>
        <dbReference type="ChEBI" id="CHEBI:18420"/>
    </cofactor>
</comment>
<dbReference type="CDD" id="cd13959">
    <property type="entry name" value="PT_UbiA_COQ2"/>
    <property type="match status" value="1"/>
</dbReference>
<gene>
    <name evidence="11" type="primary">ubiA</name>
    <name evidence="13" type="ORF">EU981_02675</name>
</gene>
<sequence length="307" mass="35750">MLLLHDWIHHRIVDSAIFPYVQLARWDRPTGWRLLLWPCLWSTILASYPLNRTGVFCWSTIFWHIFLYVLGAIIMRGAGCTWNDLVDHDIDKQCSRTQSRPLPLGKCSRFQAYCFAFFQLIMGFIVLIQFNYYTIYIGFILLAIIIVYPFAKRFMRCPQFVLSFCFAGGILIGWVSLQESLSWPVCLLYIGTMCWVVGYDAIYACQDKEDDELIGIGSAARVFANYIKEWLVVLYGMFIFLFMLAFYLIHVNLLAWIGLLIAFFLLIRQVVVLDTSCPDQCLMAFKNNDTIGMFIFISLIMSLYFEL</sequence>
<dbReference type="FunFam" id="1.10.357.140:FF:000008">
    <property type="entry name" value="4-hydroxybenzoate octaprenyltransferase"/>
    <property type="match status" value="1"/>
</dbReference>
<evidence type="ECO:0000313" key="14">
    <source>
        <dbReference type="Proteomes" id="UP000736856"/>
    </source>
</evidence>
<dbReference type="GO" id="GO:0006744">
    <property type="term" value="P:ubiquinone biosynthetic process"/>
    <property type="evidence" value="ECO:0007669"/>
    <property type="project" value="UniProtKB-UniRule"/>
</dbReference>
<evidence type="ECO:0000256" key="7">
    <source>
        <dbReference type="ARBA" id="ARBA00022688"/>
    </source>
</evidence>
<comment type="caution">
    <text evidence="13">The sequence shown here is derived from an EMBL/GenBank/DDBJ whole genome shotgun (WGS) entry which is preliminary data.</text>
</comment>
<comment type="catalytic activity">
    <reaction evidence="11">
        <text>all-trans-octaprenyl diphosphate + 4-hydroxybenzoate = 4-hydroxy-3-(all-trans-octaprenyl)benzoate + diphosphate</text>
        <dbReference type="Rhea" id="RHEA:27782"/>
        <dbReference type="ChEBI" id="CHEBI:1617"/>
        <dbReference type="ChEBI" id="CHEBI:17879"/>
        <dbReference type="ChEBI" id="CHEBI:33019"/>
        <dbReference type="ChEBI" id="CHEBI:57711"/>
        <dbReference type="EC" id="2.5.1.39"/>
    </reaction>
</comment>
<feature type="transmembrane region" description="Helical" evidence="11">
    <location>
        <begin position="255"/>
        <end position="273"/>
    </location>
</feature>
<dbReference type="EMBL" id="SEOL01000004">
    <property type="protein sequence ID" value="MBL0848982.1"/>
    <property type="molecule type" value="Genomic_DNA"/>
</dbReference>
<dbReference type="GO" id="GO:0005886">
    <property type="term" value="C:plasma membrane"/>
    <property type="evidence" value="ECO:0007669"/>
    <property type="project" value="UniProtKB-SubCell"/>
</dbReference>
<evidence type="ECO:0000256" key="10">
    <source>
        <dbReference type="ARBA" id="ARBA00023136"/>
    </source>
</evidence>
<evidence type="ECO:0000256" key="2">
    <source>
        <dbReference type="ARBA" id="ARBA00004141"/>
    </source>
</evidence>
<keyword evidence="8 11" id="KW-0812">Transmembrane</keyword>
<keyword evidence="10 11" id="KW-0472">Membrane</keyword>
<evidence type="ECO:0000256" key="6">
    <source>
        <dbReference type="ARBA" id="ARBA00022679"/>
    </source>
</evidence>
<feature type="transmembrane region" description="Helical" evidence="11">
    <location>
        <begin position="56"/>
        <end position="75"/>
    </location>
</feature>
<keyword evidence="11" id="KW-0460">Magnesium</keyword>
<dbReference type="AlphaFoldDB" id="A0A937DM00"/>
<dbReference type="InterPro" id="IPR039653">
    <property type="entry name" value="Prenyltransferase"/>
</dbReference>
<dbReference type="NCBIfam" id="TIGR01474">
    <property type="entry name" value="ubiA_proteo"/>
    <property type="match status" value="1"/>
</dbReference>
<dbReference type="Gene3D" id="1.10.357.140">
    <property type="entry name" value="UbiA prenyltransferase"/>
    <property type="match status" value="1"/>
</dbReference>
<dbReference type="InterPro" id="IPR000537">
    <property type="entry name" value="UbiA_prenyltransferase"/>
</dbReference>
<dbReference type="GO" id="GO:0008412">
    <property type="term" value="F:4-hydroxybenzoate polyprenyltransferase activity"/>
    <property type="evidence" value="ECO:0007669"/>
    <property type="project" value="UniProtKB-UniRule"/>
</dbReference>
<dbReference type="PANTHER" id="PTHR11048">
    <property type="entry name" value="PRENYLTRANSFERASES"/>
    <property type="match status" value="1"/>
</dbReference>
<dbReference type="InterPro" id="IPR044878">
    <property type="entry name" value="UbiA_sf"/>
</dbReference>